<dbReference type="Proteomes" id="UP000237105">
    <property type="component" value="Unassembled WGS sequence"/>
</dbReference>
<gene>
    <name evidence="7" type="ORF">PanWU01x14_021470</name>
</gene>
<evidence type="ECO:0000259" key="6">
    <source>
        <dbReference type="PROSITE" id="PS50600"/>
    </source>
</evidence>
<dbReference type="OrthoDB" id="1939479at2759"/>
<keyword evidence="2 7" id="KW-0645">Protease</keyword>
<evidence type="ECO:0000313" key="8">
    <source>
        <dbReference type="Proteomes" id="UP000237105"/>
    </source>
</evidence>
<evidence type="ECO:0000256" key="5">
    <source>
        <dbReference type="SAM" id="MobiDB-lite"/>
    </source>
</evidence>
<evidence type="ECO:0000256" key="3">
    <source>
        <dbReference type="ARBA" id="ARBA00022801"/>
    </source>
</evidence>
<dbReference type="SUPFAM" id="SSF54001">
    <property type="entry name" value="Cysteine proteinases"/>
    <property type="match status" value="1"/>
</dbReference>
<dbReference type="PANTHER" id="PTHR12606:SF141">
    <property type="entry name" value="GH15225P-RELATED"/>
    <property type="match status" value="1"/>
</dbReference>
<dbReference type="PROSITE" id="PS50600">
    <property type="entry name" value="ULP_PROTEASE"/>
    <property type="match status" value="1"/>
</dbReference>
<dbReference type="GO" id="GO:0005634">
    <property type="term" value="C:nucleus"/>
    <property type="evidence" value="ECO:0007669"/>
    <property type="project" value="TreeGrafter"/>
</dbReference>
<dbReference type="GO" id="GO:0016926">
    <property type="term" value="P:protein desumoylation"/>
    <property type="evidence" value="ECO:0007669"/>
    <property type="project" value="TreeGrafter"/>
</dbReference>
<evidence type="ECO:0000256" key="2">
    <source>
        <dbReference type="ARBA" id="ARBA00022670"/>
    </source>
</evidence>
<feature type="domain" description="Ubiquitin-like protease family profile" evidence="6">
    <location>
        <begin position="88"/>
        <end position="290"/>
    </location>
</feature>
<keyword evidence="4" id="KW-0788">Thiol protease</keyword>
<dbReference type="Pfam" id="PF02902">
    <property type="entry name" value="Peptidase_C48"/>
    <property type="match status" value="1"/>
</dbReference>
<sequence length="360" mass="40902">MEVIALNFKESHNADDLFLARFAPRAIRTILCPPIGIHLSNLYLHVLKLIAPENEKQLACPKKKVKKKIDGPMTSPKKDVTSSSRFHTTYAGQSTQCKEKDELSMLKDEIAILRSTVISEASQAQEGKPLLEATLIDLTTFYKKKTLHAGKDDMSTGKKKCVVMDQSESYKKFTNSDGIIVGHFRLQDEGVRLQMFKMLVPVSLKDRLGHWLLANIKLKSRTVDLWDSMAIAQHKVSLVDIDILFLFDIKMGMPGELKFLNFKIRLLSKVLQQSNETDCGLFMLNKIGSQCIRDCDAHFDKVADKVKMSKWEDEVSMSRGPRRSPSKSPVDPRFATKKKRKLKICSLVHPQLTTRNAKRR</sequence>
<comment type="similarity">
    <text evidence="1">Belongs to the peptidase C48 family.</text>
</comment>
<proteinExistence type="inferred from homology"/>
<dbReference type="EMBL" id="JXTB01000010">
    <property type="protein sequence ID" value="PON78165.1"/>
    <property type="molecule type" value="Genomic_DNA"/>
</dbReference>
<dbReference type="GO" id="GO:0006508">
    <property type="term" value="P:proteolysis"/>
    <property type="evidence" value="ECO:0007669"/>
    <property type="project" value="UniProtKB-KW"/>
</dbReference>
<keyword evidence="8" id="KW-1185">Reference proteome</keyword>
<protein>
    <submittedName>
        <fullName evidence="7">Ulp1 protease family, C-terminal catalytic domain containing protein</fullName>
    </submittedName>
</protein>
<keyword evidence="3" id="KW-0378">Hydrolase</keyword>
<name>A0A2P5DXZ4_PARAD</name>
<dbReference type="Gene3D" id="3.40.395.10">
    <property type="entry name" value="Adenoviral Proteinase, Chain A"/>
    <property type="match status" value="1"/>
</dbReference>
<dbReference type="InterPro" id="IPR038765">
    <property type="entry name" value="Papain-like_cys_pep_sf"/>
</dbReference>
<dbReference type="PANTHER" id="PTHR12606">
    <property type="entry name" value="SENTRIN/SUMO-SPECIFIC PROTEASE"/>
    <property type="match status" value="1"/>
</dbReference>
<reference evidence="8" key="1">
    <citation type="submission" date="2016-06" db="EMBL/GenBank/DDBJ databases">
        <title>Parallel loss of symbiosis genes in relatives of nitrogen-fixing non-legume Parasponia.</title>
        <authorList>
            <person name="Van Velzen R."/>
            <person name="Holmer R."/>
            <person name="Bu F."/>
            <person name="Rutten L."/>
            <person name="Van Zeijl A."/>
            <person name="Liu W."/>
            <person name="Santuari L."/>
            <person name="Cao Q."/>
            <person name="Sharma T."/>
            <person name="Shen D."/>
            <person name="Roswanjaya Y."/>
            <person name="Wardhani T."/>
            <person name="Kalhor M.S."/>
            <person name="Jansen J."/>
            <person name="Van den Hoogen J."/>
            <person name="Gungor B."/>
            <person name="Hartog M."/>
            <person name="Hontelez J."/>
            <person name="Verver J."/>
            <person name="Yang W.-C."/>
            <person name="Schijlen E."/>
            <person name="Repin R."/>
            <person name="Schilthuizen M."/>
            <person name="Schranz E."/>
            <person name="Heidstra R."/>
            <person name="Miyata K."/>
            <person name="Fedorova E."/>
            <person name="Kohlen W."/>
            <person name="Bisseling T."/>
            <person name="Smit S."/>
            <person name="Geurts R."/>
        </authorList>
    </citation>
    <scope>NUCLEOTIDE SEQUENCE [LARGE SCALE GENOMIC DNA]</scope>
    <source>
        <strain evidence="8">cv. WU1-14</strain>
    </source>
</reference>
<dbReference type="GO" id="GO:0016929">
    <property type="term" value="F:deSUMOylase activity"/>
    <property type="evidence" value="ECO:0007669"/>
    <property type="project" value="TreeGrafter"/>
</dbReference>
<evidence type="ECO:0000256" key="4">
    <source>
        <dbReference type="ARBA" id="ARBA00022807"/>
    </source>
</evidence>
<dbReference type="AlphaFoldDB" id="A0A2P5DXZ4"/>
<dbReference type="InterPro" id="IPR003653">
    <property type="entry name" value="Peptidase_C48_C"/>
</dbReference>
<evidence type="ECO:0000313" key="7">
    <source>
        <dbReference type="EMBL" id="PON78165.1"/>
    </source>
</evidence>
<evidence type="ECO:0000256" key="1">
    <source>
        <dbReference type="ARBA" id="ARBA00005234"/>
    </source>
</evidence>
<comment type="caution">
    <text evidence="7">The sequence shown here is derived from an EMBL/GenBank/DDBJ whole genome shotgun (WGS) entry which is preliminary data.</text>
</comment>
<feature type="region of interest" description="Disordered" evidence="5">
    <location>
        <begin position="313"/>
        <end position="340"/>
    </location>
</feature>
<accession>A0A2P5DXZ4</accession>
<organism evidence="7 8">
    <name type="scientific">Parasponia andersonii</name>
    <name type="common">Sponia andersonii</name>
    <dbReference type="NCBI Taxonomy" id="3476"/>
    <lineage>
        <taxon>Eukaryota</taxon>
        <taxon>Viridiplantae</taxon>
        <taxon>Streptophyta</taxon>
        <taxon>Embryophyta</taxon>
        <taxon>Tracheophyta</taxon>
        <taxon>Spermatophyta</taxon>
        <taxon>Magnoliopsida</taxon>
        <taxon>eudicotyledons</taxon>
        <taxon>Gunneridae</taxon>
        <taxon>Pentapetalae</taxon>
        <taxon>rosids</taxon>
        <taxon>fabids</taxon>
        <taxon>Rosales</taxon>
        <taxon>Cannabaceae</taxon>
        <taxon>Parasponia</taxon>
    </lineage>
</organism>